<dbReference type="Pfam" id="PF00067">
    <property type="entry name" value="p450"/>
    <property type="match status" value="1"/>
</dbReference>
<comment type="similarity">
    <text evidence="5">Belongs to the cytochrome P450 family.</text>
</comment>
<dbReference type="PRINTS" id="PR00385">
    <property type="entry name" value="P450"/>
</dbReference>
<keyword evidence="4 5" id="KW-0349">Heme</keyword>
<evidence type="ECO:0000256" key="3">
    <source>
        <dbReference type="ARBA" id="ARBA00023004"/>
    </source>
</evidence>
<dbReference type="EMBL" id="DF836465">
    <property type="protein sequence ID" value="GAN07783.1"/>
    <property type="molecule type" value="Genomic_DNA"/>
</dbReference>
<protein>
    <submittedName>
        <fullName evidence="7">Cytochrome P450</fullName>
    </submittedName>
</protein>
<dbReference type="GO" id="GO:0020037">
    <property type="term" value="F:heme binding"/>
    <property type="evidence" value="ECO:0007669"/>
    <property type="project" value="InterPro"/>
</dbReference>
<keyword evidence="8" id="KW-1185">Reference proteome</keyword>
<keyword evidence="1 4" id="KW-0479">Metal-binding</keyword>
<dbReference type="InterPro" id="IPR017972">
    <property type="entry name" value="Cyt_P450_CS"/>
</dbReference>
<evidence type="ECO:0000313" key="7">
    <source>
        <dbReference type="EMBL" id="GAN07783.1"/>
    </source>
</evidence>
<keyword evidence="2 5" id="KW-0560">Oxidoreductase</keyword>
<evidence type="ECO:0000256" key="2">
    <source>
        <dbReference type="ARBA" id="ARBA00023002"/>
    </source>
</evidence>
<sequence>MLTLTNFQERFQKSFFDKDPILPVITVAAAATLIYSTCKFISYKQPQKQNTALKEIPSPKCGYPYIGHMWSFGPLPGKTISEWHRDLGPIIKLKMGVRTWIVCDDPELAHRIFVTHGADTSYRPYTTYSNKYFSNGARGIAFSQPGKHWDKSRAAALSVLAPKKIKNYLDSIHRETSDLVTRLLESTEKNGYTDPYKHNELCFLNVVFKIAYGRSFDAIDDPEFLQVIDMIETSMKFLALEKDKPNFLPIVAIFDYFAGTQAKMKHFTDVVRNPAFTRFAEEALLRDGPNVVKSLKEDGHNLPDEDALVLLGDFITGGTDTLSVTFSWNLAIMCHHPDLQERVSHEIDKYIQVHGKLPTFDERTQVPLCVSVLKECMRYRPTTYFGLPHTADRDIEVDGYILPKGCTIIANMDSIHKNPKHYPVHPESFLPERYMNNLKTMQAAANGKLDQRDHFNFGFGRRLCPGTYLAEVELFNAFVQVFARCKIEPISEDEYPNISTARENAGLNILPPPYKVKFIKRKDALIHV</sequence>
<dbReference type="STRING" id="91626.A0A0C9MZT2"/>
<feature type="binding site" description="axial binding residue" evidence="4">
    <location>
        <position position="464"/>
    </location>
    <ligand>
        <name>heme</name>
        <dbReference type="ChEBI" id="CHEBI:30413"/>
    </ligand>
    <ligandPart>
        <name>Fe</name>
        <dbReference type="ChEBI" id="CHEBI:18248"/>
    </ligandPart>
</feature>
<evidence type="ECO:0000256" key="1">
    <source>
        <dbReference type="ARBA" id="ARBA00022723"/>
    </source>
</evidence>
<keyword evidence="6" id="KW-0812">Transmembrane</keyword>
<dbReference type="InterPro" id="IPR001128">
    <property type="entry name" value="Cyt_P450"/>
</dbReference>
<comment type="cofactor">
    <cofactor evidence="4">
        <name>heme</name>
        <dbReference type="ChEBI" id="CHEBI:30413"/>
    </cofactor>
</comment>
<evidence type="ECO:0000313" key="8">
    <source>
        <dbReference type="Proteomes" id="UP000053815"/>
    </source>
</evidence>
<evidence type="ECO:0000256" key="6">
    <source>
        <dbReference type="SAM" id="Phobius"/>
    </source>
</evidence>
<dbReference type="OrthoDB" id="3934656at2759"/>
<dbReference type="Gene3D" id="1.10.630.10">
    <property type="entry name" value="Cytochrome P450"/>
    <property type="match status" value="1"/>
</dbReference>
<organism evidence="7">
    <name type="scientific">Mucor ambiguus</name>
    <dbReference type="NCBI Taxonomy" id="91626"/>
    <lineage>
        <taxon>Eukaryota</taxon>
        <taxon>Fungi</taxon>
        <taxon>Fungi incertae sedis</taxon>
        <taxon>Mucoromycota</taxon>
        <taxon>Mucoromycotina</taxon>
        <taxon>Mucoromycetes</taxon>
        <taxon>Mucorales</taxon>
        <taxon>Mucorineae</taxon>
        <taxon>Mucoraceae</taxon>
        <taxon>Mucor</taxon>
    </lineage>
</organism>
<dbReference type="InterPro" id="IPR036396">
    <property type="entry name" value="Cyt_P450_sf"/>
</dbReference>
<feature type="transmembrane region" description="Helical" evidence="6">
    <location>
        <begin position="20"/>
        <end position="38"/>
    </location>
</feature>
<dbReference type="GO" id="GO:0016705">
    <property type="term" value="F:oxidoreductase activity, acting on paired donors, with incorporation or reduction of molecular oxygen"/>
    <property type="evidence" value="ECO:0007669"/>
    <property type="project" value="InterPro"/>
</dbReference>
<accession>A0A0C9MZT2</accession>
<name>A0A0C9MZT2_9FUNG</name>
<proteinExistence type="inferred from homology"/>
<dbReference type="Proteomes" id="UP000053815">
    <property type="component" value="Unassembled WGS sequence"/>
</dbReference>
<dbReference type="PROSITE" id="PS00086">
    <property type="entry name" value="CYTOCHROME_P450"/>
    <property type="match status" value="1"/>
</dbReference>
<evidence type="ECO:0000256" key="4">
    <source>
        <dbReference type="PIRSR" id="PIRSR602401-1"/>
    </source>
</evidence>
<dbReference type="GO" id="GO:0004497">
    <property type="term" value="F:monooxygenase activity"/>
    <property type="evidence" value="ECO:0007669"/>
    <property type="project" value="UniProtKB-KW"/>
</dbReference>
<dbReference type="SUPFAM" id="SSF48264">
    <property type="entry name" value="Cytochrome P450"/>
    <property type="match status" value="1"/>
</dbReference>
<keyword evidence="5" id="KW-0503">Monooxygenase</keyword>
<dbReference type="PANTHER" id="PTHR46300">
    <property type="entry name" value="P450, PUTATIVE (EUROFUNG)-RELATED-RELATED"/>
    <property type="match status" value="1"/>
</dbReference>
<reference evidence="7" key="1">
    <citation type="submission" date="2014-09" db="EMBL/GenBank/DDBJ databases">
        <title>Draft genome sequence of an oleaginous Mucoromycotina fungus Mucor ambiguus NBRC6742.</title>
        <authorList>
            <person name="Takeda I."/>
            <person name="Yamane N."/>
            <person name="Morita T."/>
            <person name="Tamano K."/>
            <person name="Machida M."/>
            <person name="Baker S."/>
            <person name="Koike H."/>
        </authorList>
    </citation>
    <scope>NUCLEOTIDE SEQUENCE</scope>
    <source>
        <strain evidence="7">NBRC 6742</strain>
    </source>
</reference>
<dbReference type="GO" id="GO:0005506">
    <property type="term" value="F:iron ion binding"/>
    <property type="evidence" value="ECO:0007669"/>
    <property type="project" value="InterPro"/>
</dbReference>
<dbReference type="PRINTS" id="PR00463">
    <property type="entry name" value="EP450I"/>
</dbReference>
<keyword evidence="6" id="KW-0472">Membrane</keyword>
<dbReference type="AlphaFoldDB" id="A0A0C9MZT2"/>
<evidence type="ECO:0000256" key="5">
    <source>
        <dbReference type="RuleBase" id="RU000461"/>
    </source>
</evidence>
<keyword evidence="6" id="KW-1133">Transmembrane helix</keyword>
<keyword evidence="3 4" id="KW-0408">Iron</keyword>
<gene>
    <name evidence="7" type="ORF">MAM1_0176c07287</name>
</gene>
<dbReference type="InterPro" id="IPR002401">
    <property type="entry name" value="Cyt_P450_E_grp-I"/>
</dbReference>
<dbReference type="InterPro" id="IPR050364">
    <property type="entry name" value="Cytochrome_P450_fung"/>
</dbReference>
<dbReference type="PANTHER" id="PTHR46300:SF11">
    <property type="entry name" value="OXIDOREDUCTASE, PUTATIVE-RELATED"/>
    <property type="match status" value="1"/>
</dbReference>